<dbReference type="AlphaFoldDB" id="H8GTT7"/>
<dbReference type="eggNOG" id="COG4856">
    <property type="taxonomic scope" value="Bacteria"/>
</dbReference>
<dbReference type="EMBL" id="CP002191">
    <property type="protein sequence ID" value="AFD26577.1"/>
    <property type="molecule type" value="Genomic_DNA"/>
</dbReference>
<accession>H8GTT7</accession>
<dbReference type="STRING" id="745776.DGo_CA2650"/>
<dbReference type="FunFam" id="2.170.120.30:FF:000014">
    <property type="entry name" value="YbbR family protein"/>
    <property type="match status" value="1"/>
</dbReference>
<dbReference type="Proteomes" id="UP000007575">
    <property type="component" value="Chromosome"/>
</dbReference>
<evidence type="ECO:0000313" key="2">
    <source>
        <dbReference type="Proteomes" id="UP000007575"/>
    </source>
</evidence>
<reference evidence="1 2" key="1">
    <citation type="journal article" date="2012" name="PLoS ONE">
        <title>Genome sequence and transcriptome analysis of the radioresistant bacterium Deinococcus gobiensis: insights into the extreme environmental adaptations.</title>
        <authorList>
            <person name="Yuan M."/>
            <person name="Chen M."/>
            <person name="Zhang W."/>
            <person name="Lu W."/>
            <person name="Wang J."/>
            <person name="Yang M."/>
            <person name="Zhao P."/>
            <person name="Tang R."/>
            <person name="Li X."/>
            <person name="Hao Y."/>
            <person name="Zhou Z."/>
            <person name="Zhan Y."/>
            <person name="Yu H."/>
            <person name="Teng C."/>
            <person name="Yan Y."/>
            <person name="Ping S."/>
            <person name="Wang Y."/>
            <person name="Lin M."/>
        </authorList>
    </citation>
    <scope>NUCLEOTIDE SEQUENCE [LARGE SCALE GENOMIC DNA]</scope>
    <source>
        <strain evidence="1 2">I-0</strain>
    </source>
</reference>
<keyword evidence="2" id="KW-1185">Reference proteome</keyword>
<organism evidence="1 2">
    <name type="scientific">Deinococcus gobiensis (strain DSM 21396 / JCM 16679 / CGMCC 1.7299 / I-0)</name>
    <dbReference type="NCBI Taxonomy" id="745776"/>
    <lineage>
        <taxon>Bacteria</taxon>
        <taxon>Thermotogati</taxon>
        <taxon>Deinococcota</taxon>
        <taxon>Deinococci</taxon>
        <taxon>Deinococcales</taxon>
        <taxon>Deinococcaceae</taxon>
        <taxon>Deinococcus</taxon>
    </lineage>
</organism>
<dbReference type="HOGENOM" id="CLU_039811_5_0_0"/>
<dbReference type="PATRIC" id="fig|745776.4.peg.2717"/>
<dbReference type="OrthoDB" id="73708at2"/>
<gene>
    <name evidence="1" type="ordered locus">DGo_CA2650</name>
</gene>
<dbReference type="InterPro" id="IPR012505">
    <property type="entry name" value="YbbR"/>
</dbReference>
<name>H8GTT7_DEIGI</name>
<sequence>MSASGPGQTPGRLPESVRRWLRPAYVWRRLTHNLLPKLAALAVASVLWYVTTGDRRANVEQGFDVPVTVRDTTGGDERRAVASLNPDTVRVTLSGRPERLSELRGANIEAVVDVTGVPEGGFNRPVTVTVPAGTTLTRRSPERVQGSVETQLSRTVTVTPGVVPLEDGSLPRYATSPADVILSGPSRAVTTVTRVVTTPTALQPGESREVRLLALDDRGLPVESVQTRPASVTLRRQDRGEIPIKTLRVTLNSPPSGLRVTSATLEPASVRVVAPPALLARLREVAGRVTYRPGTSALTVQLDLPEGAQALDSVSVRLVVERVPGATPSN</sequence>
<evidence type="ECO:0000313" key="1">
    <source>
        <dbReference type="EMBL" id="AFD26577.1"/>
    </source>
</evidence>
<protein>
    <submittedName>
        <fullName evidence="1">YbbR-like protein</fullName>
    </submittedName>
</protein>
<dbReference type="Gene3D" id="2.170.120.30">
    <property type="match status" value="1"/>
</dbReference>
<dbReference type="PANTHER" id="PTHR37804">
    <property type="entry name" value="CDAA REGULATORY PROTEIN CDAR"/>
    <property type="match status" value="1"/>
</dbReference>
<dbReference type="Pfam" id="PF07949">
    <property type="entry name" value="YbbR"/>
    <property type="match status" value="1"/>
</dbReference>
<dbReference type="PANTHER" id="PTHR37804:SF1">
    <property type="entry name" value="CDAA REGULATORY PROTEIN CDAR"/>
    <property type="match status" value="1"/>
</dbReference>
<dbReference type="InterPro" id="IPR053154">
    <property type="entry name" value="c-di-AMP_regulator"/>
</dbReference>
<proteinExistence type="predicted"/>
<dbReference type="RefSeq" id="WP_014686057.1">
    <property type="nucleotide sequence ID" value="NC_017790.1"/>
</dbReference>
<dbReference type="KEGG" id="dgo:DGo_CA2650"/>